<evidence type="ECO:0000313" key="2">
    <source>
        <dbReference type="EMBL" id="PIP69140.1"/>
    </source>
</evidence>
<keyword evidence="1" id="KW-1133">Transmembrane helix</keyword>
<keyword evidence="1" id="KW-0472">Membrane</keyword>
<dbReference type="EMBL" id="PCTI01000011">
    <property type="protein sequence ID" value="PIP69140.1"/>
    <property type="molecule type" value="Genomic_DNA"/>
</dbReference>
<dbReference type="Proteomes" id="UP000229176">
    <property type="component" value="Unassembled WGS sequence"/>
</dbReference>
<evidence type="ECO:0000256" key="1">
    <source>
        <dbReference type="SAM" id="Phobius"/>
    </source>
</evidence>
<name>A0A2H0CIF3_9BACT</name>
<dbReference type="InterPro" id="IPR043993">
    <property type="entry name" value="T4SS_pilin"/>
</dbReference>
<comment type="caution">
    <text evidence="2">The sequence shown here is derived from an EMBL/GenBank/DDBJ whole genome shotgun (WGS) entry which is preliminary data.</text>
</comment>
<proteinExistence type="predicted"/>
<feature type="transmembrane region" description="Helical" evidence="1">
    <location>
        <begin position="67"/>
        <end position="86"/>
    </location>
</feature>
<reference evidence="2 3" key="1">
    <citation type="submission" date="2017-09" db="EMBL/GenBank/DDBJ databases">
        <title>Depth-based differentiation of microbial function through sediment-hosted aquifers and enrichment of novel symbionts in the deep terrestrial subsurface.</title>
        <authorList>
            <person name="Probst A.J."/>
            <person name="Ladd B."/>
            <person name="Jarett J.K."/>
            <person name="Geller-Mcgrath D.E."/>
            <person name="Sieber C.M."/>
            <person name="Emerson J.B."/>
            <person name="Anantharaman K."/>
            <person name="Thomas B.C."/>
            <person name="Malmstrom R."/>
            <person name="Stieglmeier M."/>
            <person name="Klingl A."/>
            <person name="Woyke T."/>
            <person name="Ryan C.M."/>
            <person name="Banfield J.F."/>
        </authorList>
    </citation>
    <scope>NUCLEOTIDE SEQUENCE [LARGE SCALE GENOMIC DNA]</scope>
    <source>
        <strain evidence="2">CG22_combo_CG10-13_8_21_14_all_32_8</strain>
    </source>
</reference>
<accession>A0A2H0CIF3</accession>
<keyword evidence="1" id="KW-0812">Transmembrane</keyword>
<dbReference type="AlphaFoldDB" id="A0A2H0CIF3"/>
<gene>
    <name evidence="2" type="ORF">COW91_01040</name>
</gene>
<organism evidence="2 3">
    <name type="scientific">Candidatus Nomurabacteria bacterium CG22_combo_CG10-13_8_21_14_all_32_8</name>
    <dbReference type="NCBI Taxonomy" id="1974732"/>
    <lineage>
        <taxon>Bacteria</taxon>
        <taxon>Candidatus Nomuraibacteriota</taxon>
    </lineage>
</organism>
<feature type="transmembrane region" description="Helical" evidence="1">
    <location>
        <begin position="25"/>
        <end position="47"/>
    </location>
</feature>
<dbReference type="Pfam" id="PF18895">
    <property type="entry name" value="T4SS_pilin"/>
    <property type="match status" value="1"/>
</dbReference>
<protein>
    <submittedName>
        <fullName evidence="2">Uncharacterized protein</fullName>
    </submittedName>
</protein>
<evidence type="ECO:0000313" key="3">
    <source>
        <dbReference type="Proteomes" id="UP000229176"/>
    </source>
</evidence>
<sequence length="116" mass="13072">MLKDLFFTNIASASVDSFISNVNQLIINPLIIFLFALAVVYFFYGVFEFISNGEDEEKKTTGKSHMIWGIVGIVIMMGVFTILNMIMKTFNIEGIDPKDGTVELNDYDPGLKTNFK</sequence>